<feature type="compositionally biased region" description="Polar residues" evidence="1">
    <location>
        <begin position="42"/>
        <end position="51"/>
    </location>
</feature>
<organism evidence="2 3">
    <name type="scientific">Tremella mesenterica</name>
    <name type="common">Jelly fungus</name>
    <dbReference type="NCBI Taxonomy" id="5217"/>
    <lineage>
        <taxon>Eukaryota</taxon>
        <taxon>Fungi</taxon>
        <taxon>Dikarya</taxon>
        <taxon>Basidiomycota</taxon>
        <taxon>Agaricomycotina</taxon>
        <taxon>Tremellomycetes</taxon>
        <taxon>Tremellales</taxon>
        <taxon>Tremellaceae</taxon>
        <taxon>Tremella</taxon>
    </lineage>
</organism>
<proteinExistence type="predicted"/>
<gene>
    <name evidence="2" type="ORF">M231_02461</name>
</gene>
<feature type="compositionally biased region" description="Polar residues" evidence="1">
    <location>
        <begin position="12"/>
        <end position="21"/>
    </location>
</feature>
<evidence type="ECO:0000313" key="3">
    <source>
        <dbReference type="Proteomes" id="UP000289152"/>
    </source>
</evidence>
<name>A0A4V1M4F5_TREME</name>
<reference evidence="2 3" key="1">
    <citation type="submission" date="2016-06" db="EMBL/GenBank/DDBJ databases">
        <title>Evolution of pathogenesis and genome organization in the Tremellales.</title>
        <authorList>
            <person name="Cuomo C."/>
            <person name="Litvintseva A."/>
            <person name="Heitman J."/>
            <person name="Chen Y."/>
            <person name="Sun S."/>
            <person name="Springer D."/>
            <person name="Dromer F."/>
            <person name="Young S."/>
            <person name="Zeng Q."/>
            <person name="Chapman S."/>
            <person name="Gujja S."/>
            <person name="Saif S."/>
            <person name="Birren B."/>
        </authorList>
    </citation>
    <scope>NUCLEOTIDE SEQUENCE [LARGE SCALE GENOMIC DNA]</scope>
    <source>
        <strain evidence="2 3">ATCC 28783</strain>
    </source>
</reference>
<comment type="caution">
    <text evidence="2">The sequence shown here is derived from an EMBL/GenBank/DDBJ whole genome shotgun (WGS) entry which is preliminary data.</text>
</comment>
<dbReference type="Proteomes" id="UP000289152">
    <property type="component" value="Unassembled WGS sequence"/>
</dbReference>
<keyword evidence="3" id="KW-1185">Reference proteome</keyword>
<feature type="compositionally biased region" description="Basic and acidic residues" evidence="1">
    <location>
        <begin position="123"/>
        <end position="146"/>
    </location>
</feature>
<evidence type="ECO:0000313" key="2">
    <source>
        <dbReference type="EMBL" id="RXK40187.1"/>
    </source>
</evidence>
<dbReference type="VEuPathDB" id="FungiDB:TREMEDRAFT_64648"/>
<feature type="region of interest" description="Disordered" evidence="1">
    <location>
        <begin position="1"/>
        <end position="21"/>
    </location>
</feature>
<dbReference type="AlphaFoldDB" id="A0A4V1M4F5"/>
<dbReference type="InParanoid" id="A0A4V1M4F5"/>
<sequence>MKARRQVHVQEKNYNSPQTNKSIIQWARDIAIYDQARQDNLAQYQSKQGTSKAGKPLNIGDDKPPGTVDLMEGQKAKKDNIGEQQDREELTVTMKDDGGRKEEEKKKKKIESFESEPNHPSPPRKESPRKEEDKSKKEKEGEKDGLEPTEVGTPEEEEIVLDFFRKSHKTNQTTQ</sequence>
<dbReference type="EMBL" id="SDIL01000021">
    <property type="protein sequence ID" value="RXK40187.1"/>
    <property type="molecule type" value="Genomic_DNA"/>
</dbReference>
<evidence type="ECO:0000256" key="1">
    <source>
        <dbReference type="SAM" id="MobiDB-lite"/>
    </source>
</evidence>
<accession>A0A4V1M4F5</accession>
<protein>
    <submittedName>
        <fullName evidence="2">Uncharacterized protein</fullName>
    </submittedName>
</protein>
<feature type="compositionally biased region" description="Basic and acidic residues" evidence="1">
    <location>
        <begin position="72"/>
        <end position="105"/>
    </location>
</feature>
<feature type="region of interest" description="Disordered" evidence="1">
    <location>
        <begin position="42"/>
        <end position="175"/>
    </location>
</feature>